<accession>A0A7Z8E1Q9</accession>
<dbReference type="AlphaFoldDB" id="A0A7Z8E1Q9"/>
<protein>
    <submittedName>
        <fullName evidence="1">Uncharacterized protein</fullName>
    </submittedName>
</protein>
<dbReference type="EMBL" id="SCHC01000399">
    <property type="protein sequence ID" value="TBW70681.1"/>
    <property type="molecule type" value="Genomic_DNA"/>
</dbReference>
<name>A0A7Z8E1Q9_STACP</name>
<sequence>MSQKIIKHIHFHLTLQLEESNITLNRNFYDLGTI</sequence>
<organism evidence="1 2">
    <name type="scientific">Staphylococcus capitis</name>
    <dbReference type="NCBI Taxonomy" id="29388"/>
    <lineage>
        <taxon>Bacteria</taxon>
        <taxon>Bacillati</taxon>
        <taxon>Bacillota</taxon>
        <taxon>Bacilli</taxon>
        <taxon>Bacillales</taxon>
        <taxon>Staphylococcaceae</taxon>
        <taxon>Staphylococcus</taxon>
    </lineage>
</organism>
<proteinExistence type="predicted"/>
<comment type="caution">
    <text evidence="1">The sequence shown here is derived from an EMBL/GenBank/DDBJ whole genome shotgun (WGS) entry which is preliminary data.</text>
</comment>
<evidence type="ECO:0000313" key="2">
    <source>
        <dbReference type="Proteomes" id="UP000291949"/>
    </source>
</evidence>
<dbReference type="Proteomes" id="UP000291949">
    <property type="component" value="Unassembled WGS sequence"/>
</dbReference>
<gene>
    <name evidence="1" type="ORF">EQ811_14665</name>
</gene>
<reference evidence="1 2" key="1">
    <citation type="journal article" date="2019" name="Sci. Transl. Med.">
        <title>Quorum sensing between bacterial species on the skin protects against epidermal injury in atopic dermatitis.</title>
        <authorList>
            <person name="Williams M.R."/>
        </authorList>
    </citation>
    <scope>NUCLEOTIDE SEQUENCE [LARGE SCALE GENOMIC DNA]</scope>
    <source>
        <strain evidence="1 2">H8</strain>
    </source>
</reference>
<evidence type="ECO:0000313" key="1">
    <source>
        <dbReference type="EMBL" id="TBW70681.1"/>
    </source>
</evidence>